<dbReference type="Gene3D" id="3.40.50.300">
    <property type="entry name" value="P-loop containing nucleotide triphosphate hydrolases"/>
    <property type="match status" value="1"/>
</dbReference>
<dbReference type="SMART" id="SM00382">
    <property type="entry name" value="AAA"/>
    <property type="match status" value="1"/>
</dbReference>
<feature type="domain" description="AAA+ ATPase" evidence="3">
    <location>
        <begin position="89"/>
        <end position="250"/>
    </location>
</feature>
<gene>
    <name evidence="4" type="ORF">CUNI_LOCUS14789</name>
</gene>
<feature type="region of interest" description="Disordered" evidence="2">
    <location>
        <begin position="343"/>
        <end position="362"/>
    </location>
</feature>
<dbReference type="SUPFAM" id="SSF52540">
    <property type="entry name" value="P-loop containing nucleoside triphosphate hydrolases"/>
    <property type="match status" value="1"/>
</dbReference>
<feature type="non-terminal residue" evidence="4">
    <location>
        <position position="362"/>
    </location>
</feature>
<protein>
    <recommendedName>
        <fullName evidence="3">AAA+ ATPase domain-containing protein</fullName>
    </recommendedName>
</protein>
<evidence type="ECO:0000259" key="3">
    <source>
        <dbReference type="SMART" id="SM00382"/>
    </source>
</evidence>
<dbReference type="InterPro" id="IPR039041">
    <property type="entry name" value="Nav/unc-53"/>
</dbReference>
<organism evidence="4 5">
    <name type="scientific">Candidula unifasciata</name>
    <dbReference type="NCBI Taxonomy" id="100452"/>
    <lineage>
        <taxon>Eukaryota</taxon>
        <taxon>Metazoa</taxon>
        <taxon>Spiralia</taxon>
        <taxon>Lophotrochozoa</taxon>
        <taxon>Mollusca</taxon>
        <taxon>Gastropoda</taxon>
        <taxon>Heterobranchia</taxon>
        <taxon>Euthyneura</taxon>
        <taxon>Panpulmonata</taxon>
        <taxon>Eupulmonata</taxon>
        <taxon>Stylommatophora</taxon>
        <taxon>Helicina</taxon>
        <taxon>Helicoidea</taxon>
        <taxon>Geomitridae</taxon>
        <taxon>Candidula</taxon>
    </lineage>
</organism>
<feature type="compositionally biased region" description="Polar residues" evidence="2">
    <location>
        <begin position="353"/>
        <end position="362"/>
    </location>
</feature>
<dbReference type="PANTHER" id="PTHR12784:SF28">
    <property type="entry name" value="PROTEIN SICKIE"/>
    <property type="match status" value="1"/>
</dbReference>
<sequence>VDMQSAFEDATSTLNLAYLIQLSMDGPNVNWSFHDKVNTDMSPYMMLSNSEQRKVTITVDDTDNMCELIAFDVLHPVSAISNYLRLLDQYKSVIFYGPTGSGKSYLAHRLAQSIAAQELSLGRKPSIHQLSLQPGYTFANFLTFLRQRNCIVPVDLVVENFAAILLLDNLEAVDIAKLFGELLDAMEYRGKGHTFCIRGDNSLGTNGVHYLADHFYVIGTMNKSRSLGVDLSILPRFRWVQFRLDTEPLRGLLARHFLRRIFNVYHGCMPSPEDPVFRAVEWIVCVWQRLNDSLNKLGIPEVVQGPCMFFKCPLERQDHKLILEWMQNTWNQQIAPRVREAVKRGTGSEAPSDGQQKVANTA</sequence>
<evidence type="ECO:0000313" key="5">
    <source>
        <dbReference type="Proteomes" id="UP000678393"/>
    </source>
</evidence>
<evidence type="ECO:0000256" key="1">
    <source>
        <dbReference type="ARBA" id="ARBA00023054"/>
    </source>
</evidence>
<evidence type="ECO:0000256" key="2">
    <source>
        <dbReference type="SAM" id="MobiDB-lite"/>
    </source>
</evidence>
<dbReference type="OrthoDB" id="6021133at2759"/>
<dbReference type="InterPro" id="IPR057568">
    <property type="entry name" value="CortBP2_NAV1-like_AAA_lid"/>
</dbReference>
<dbReference type="EMBL" id="CAJHNH020003407">
    <property type="protein sequence ID" value="CAG5129231.1"/>
    <property type="molecule type" value="Genomic_DNA"/>
</dbReference>
<evidence type="ECO:0000313" key="4">
    <source>
        <dbReference type="EMBL" id="CAG5129231.1"/>
    </source>
</evidence>
<keyword evidence="5" id="KW-1185">Reference proteome</keyword>
<name>A0A8S3ZS13_9EUPU</name>
<reference evidence="4" key="1">
    <citation type="submission" date="2021-04" db="EMBL/GenBank/DDBJ databases">
        <authorList>
            <consortium name="Molecular Ecology Group"/>
        </authorList>
    </citation>
    <scope>NUCLEOTIDE SEQUENCE</scope>
</reference>
<dbReference type="InterPro" id="IPR027417">
    <property type="entry name" value="P-loop_NTPase"/>
</dbReference>
<dbReference type="PANTHER" id="PTHR12784">
    <property type="entry name" value="STEERIN"/>
    <property type="match status" value="1"/>
</dbReference>
<feature type="non-terminal residue" evidence="4">
    <location>
        <position position="1"/>
    </location>
</feature>
<proteinExistence type="predicted"/>
<dbReference type="GO" id="GO:0022008">
    <property type="term" value="P:neurogenesis"/>
    <property type="evidence" value="ECO:0007669"/>
    <property type="project" value="InterPro"/>
</dbReference>
<comment type="caution">
    <text evidence="4">The sequence shown here is derived from an EMBL/GenBank/DDBJ whole genome shotgun (WGS) entry which is preliminary data.</text>
</comment>
<keyword evidence="1" id="KW-0175">Coiled coil</keyword>
<dbReference type="AlphaFoldDB" id="A0A8S3ZS13"/>
<accession>A0A8S3ZS13</accession>
<dbReference type="Proteomes" id="UP000678393">
    <property type="component" value="Unassembled WGS sequence"/>
</dbReference>
<dbReference type="Pfam" id="PF25408">
    <property type="entry name" value="AAA_lid_NAV1"/>
    <property type="match status" value="1"/>
</dbReference>
<dbReference type="InterPro" id="IPR003593">
    <property type="entry name" value="AAA+_ATPase"/>
</dbReference>
<dbReference type="CDD" id="cd00009">
    <property type="entry name" value="AAA"/>
    <property type="match status" value="1"/>
</dbReference>